<dbReference type="Proteomes" id="UP000526233">
    <property type="component" value="Unassembled WGS sequence"/>
</dbReference>
<dbReference type="Gene3D" id="3.40.50.450">
    <property type="match status" value="1"/>
</dbReference>
<evidence type="ECO:0000313" key="2">
    <source>
        <dbReference type="Proteomes" id="UP000526233"/>
    </source>
</evidence>
<comment type="caution">
    <text evidence="1">The sequence shown here is derived from an EMBL/GenBank/DDBJ whole genome shotgun (WGS) entry which is preliminary data.</text>
</comment>
<dbReference type="RefSeq" id="WP_007878722.1">
    <property type="nucleotide sequence ID" value="NZ_PKQI01000001.1"/>
</dbReference>
<dbReference type="GO" id="GO:0004386">
    <property type="term" value="F:helicase activity"/>
    <property type="evidence" value="ECO:0007669"/>
    <property type="project" value="UniProtKB-KW"/>
</dbReference>
<sequence>MNAKQIKSEEDIIDEAQEGITTNTFDKTCGIIMPIADMENYEVGHWLRVKELIKQAASNSGFRARLVSESEDIGVIHSRIVQNIHDDEIIVCDVSGKNANVMFELGLRLAFDKPVIIIIDERTGYSFDTSPIEHLGYRSDMRYHDTIDFIDALAKKIVATVAKKVDDPNYSPFVGHFGKFTVAKLREVEGTPVEYFGHRLDEIQNTVDQLVTHLKQDRGGGIGIKTDTDIKQADDRFYAGEMGKHLDKFMTQHTFTNFDDAFNFAISELPKHGFNMKSAVRREAVKRHLRHFFLARN</sequence>
<protein>
    <submittedName>
        <fullName evidence="1">RNA helicase</fullName>
    </submittedName>
</protein>
<keyword evidence="1" id="KW-0347">Helicase</keyword>
<dbReference type="AlphaFoldDB" id="A0A7Y3T559"/>
<reference evidence="1 2" key="1">
    <citation type="submission" date="2018-11" db="EMBL/GenBank/DDBJ databases">
        <title>Genome sequencing and analysis.</title>
        <authorList>
            <person name="Huang Y.-T."/>
        </authorList>
    </citation>
    <scope>NUCLEOTIDE SEQUENCE [LARGE SCALE GENOMIC DNA]</scope>
    <source>
        <strain evidence="1 2">SHIN</strain>
    </source>
</reference>
<accession>A0A7Y3T559</accession>
<gene>
    <name evidence="1" type="ORF">EHE22_03145</name>
</gene>
<evidence type="ECO:0000313" key="1">
    <source>
        <dbReference type="EMBL" id="NNV19427.1"/>
    </source>
</evidence>
<name>A0A7Y3T559_9HYPH</name>
<keyword evidence="1" id="KW-0547">Nucleotide-binding</keyword>
<proteinExistence type="predicted"/>
<dbReference type="EMBL" id="PKQI01000001">
    <property type="protein sequence ID" value="NNV19427.1"/>
    <property type="molecule type" value="Genomic_DNA"/>
</dbReference>
<keyword evidence="1" id="KW-0067">ATP-binding</keyword>
<keyword evidence="1" id="KW-0378">Hydrolase</keyword>
<organism evidence="1 2">
    <name type="scientific">Brucella pseudogrignonensis</name>
    <dbReference type="NCBI Taxonomy" id="419475"/>
    <lineage>
        <taxon>Bacteria</taxon>
        <taxon>Pseudomonadati</taxon>
        <taxon>Pseudomonadota</taxon>
        <taxon>Alphaproteobacteria</taxon>
        <taxon>Hyphomicrobiales</taxon>
        <taxon>Brucellaceae</taxon>
        <taxon>Brucella/Ochrobactrum group</taxon>
        <taxon>Brucella</taxon>
    </lineage>
</organism>